<dbReference type="NCBIfam" id="NF003704">
    <property type="entry name" value="PRK05321.1"/>
    <property type="match status" value="1"/>
</dbReference>
<keyword evidence="6 7" id="KW-0662">Pyridine nucleotide biosynthesis</keyword>
<dbReference type="Pfam" id="PF04095">
    <property type="entry name" value="NAPRTase"/>
    <property type="match status" value="1"/>
</dbReference>
<dbReference type="AlphaFoldDB" id="A0A9D1XQ19"/>
<dbReference type="InterPro" id="IPR036068">
    <property type="entry name" value="Nicotinate_pribotase-like_C"/>
</dbReference>
<dbReference type="InterPro" id="IPR006406">
    <property type="entry name" value="Nic_PRibTrfase"/>
</dbReference>
<dbReference type="SUPFAM" id="SSF51690">
    <property type="entry name" value="Nicotinate/Quinolinate PRTase C-terminal domain-like"/>
    <property type="match status" value="1"/>
</dbReference>
<evidence type="ECO:0000313" key="11">
    <source>
        <dbReference type="Proteomes" id="UP000823847"/>
    </source>
</evidence>
<organism evidence="10 11">
    <name type="scientific">Candidatus Parabacteroides intestinigallinarum</name>
    <dbReference type="NCBI Taxonomy" id="2838722"/>
    <lineage>
        <taxon>Bacteria</taxon>
        <taxon>Pseudomonadati</taxon>
        <taxon>Bacteroidota</taxon>
        <taxon>Bacteroidia</taxon>
        <taxon>Bacteroidales</taxon>
        <taxon>Tannerellaceae</taxon>
        <taxon>Parabacteroides</taxon>
    </lineage>
</organism>
<feature type="domain" description="Nicotinate phosphoribosyltransferase N-terminal" evidence="9">
    <location>
        <begin position="10"/>
        <end position="129"/>
    </location>
</feature>
<reference evidence="10" key="1">
    <citation type="journal article" date="2021" name="PeerJ">
        <title>Extensive microbial diversity within the chicken gut microbiome revealed by metagenomics and culture.</title>
        <authorList>
            <person name="Gilroy R."/>
            <person name="Ravi A."/>
            <person name="Getino M."/>
            <person name="Pursley I."/>
            <person name="Horton D.L."/>
            <person name="Alikhan N.F."/>
            <person name="Baker D."/>
            <person name="Gharbi K."/>
            <person name="Hall N."/>
            <person name="Watson M."/>
            <person name="Adriaenssens E.M."/>
            <person name="Foster-Nyarko E."/>
            <person name="Jarju S."/>
            <person name="Secka A."/>
            <person name="Antonio M."/>
            <person name="Oren A."/>
            <person name="Chaudhuri R.R."/>
            <person name="La Ragione R."/>
            <person name="Hildebrand F."/>
            <person name="Pallen M.J."/>
        </authorList>
    </citation>
    <scope>NUCLEOTIDE SEQUENCE</scope>
    <source>
        <strain evidence="10">ChiHecec2B26-12326</strain>
    </source>
</reference>
<dbReference type="PIRSF" id="PIRSF000484">
    <property type="entry name" value="NAPRT"/>
    <property type="match status" value="1"/>
</dbReference>
<keyword evidence="10" id="KW-0808">Transferase</keyword>
<comment type="caution">
    <text evidence="10">The sequence shown here is derived from an EMBL/GenBank/DDBJ whole genome shotgun (WGS) entry which is preliminary data.</text>
</comment>
<sequence>MRQIIQHFTDDDLYKFTMCCAVIDNFPRARVKYAFTDRDDTIYPAGFARELNEQIASLESVAITDEEIDFLRRRCTFIPGWFYRYLRGYRFNRHWVRAWQDEEGRLRLEIEGSWADTILLEVKLLAIISELYYIMTGANGRFDYKAYYDKTSEKGRRLLEAGCLFSDFGTRRRASFEAEDTVVRAMKDRDSEREWDGKFVGTSNIYLAMRHDLQPIGTMAHEFVCAIGGMYGPQMANHIAMNSWRNTFRGALGTYLYDSFGWDIFSLNFSEDFANLFKGLRVDSGDNYDQLKRIVEKYRSLGIDPRTKQVVFSNALDTESAIEIQRYARQYCKPSFGIGTHFTNDFDGVKPMNIVIKLVAAKITESWAFYNDTCKISEDRGKHTGDAAVLKRFMDTLHIKD</sequence>
<dbReference type="EC" id="6.3.4.21" evidence="3 7"/>
<comment type="function">
    <text evidence="7">Catalyzes the synthesis of beta-nicotinate D-ribonucleotide from nicotinate and 5-phospho-D-ribose 1-phosphate at the expense of ATP.</text>
</comment>
<evidence type="ECO:0000313" key="10">
    <source>
        <dbReference type="EMBL" id="HIX85657.1"/>
    </source>
</evidence>
<accession>A0A9D1XQ19</accession>
<gene>
    <name evidence="10" type="primary">pncB</name>
    <name evidence="10" type="ORF">H9848_03465</name>
</gene>
<dbReference type="GO" id="GO:0004516">
    <property type="term" value="F:nicotinate phosphoribosyltransferase activity"/>
    <property type="evidence" value="ECO:0007669"/>
    <property type="project" value="UniProtKB-UniRule"/>
</dbReference>
<keyword evidence="10" id="KW-0328">Glycosyltransferase</keyword>
<evidence type="ECO:0000259" key="8">
    <source>
        <dbReference type="Pfam" id="PF04095"/>
    </source>
</evidence>
<keyword evidence="5 7" id="KW-0436">Ligase</keyword>
<dbReference type="GO" id="GO:0016757">
    <property type="term" value="F:glycosyltransferase activity"/>
    <property type="evidence" value="ECO:0007669"/>
    <property type="project" value="UniProtKB-KW"/>
</dbReference>
<dbReference type="InterPro" id="IPR041525">
    <property type="entry name" value="N/Namide_PRibTrfase"/>
</dbReference>
<dbReference type="GO" id="GO:0034355">
    <property type="term" value="P:NAD+ biosynthetic process via the salvage pathway"/>
    <property type="evidence" value="ECO:0007669"/>
    <property type="project" value="TreeGrafter"/>
</dbReference>
<dbReference type="PANTHER" id="PTHR11098:SF1">
    <property type="entry name" value="NICOTINATE PHOSPHORIBOSYLTRANSFERASE"/>
    <property type="match status" value="1"/>
</dbReference>
<dbReference type="InterPro" id="IPR040727">
    <property type="entry name" value="NAPRTase_N"/>
</dbReference>
<reference evidence="10" key="2">
    <citation type="submission" date="2021-04" db="EMBL/GenBank/DDBJ databases">
        <authorList>
            <person name="Gilroy R."/>
        </authorList>
    </citation>
    <scope>NUCLEOTIDE SEQUENCE</scope>
    <source>
        <strain evidence="10">ChiHecec2B26-12326</strain>
    </source>
</reference>
<evidence type="ECO:0000256" key="6">
    <source>
        <dbReference type="ARBA" id="ARBA00022642"/>
    </source>
</evidence>
<dbReference type="PANTHER" id="PTHR11098">
    <property type="entry name" value="NICOTINATE PHOSPHORIBOSYLTRANSFERASE"/>
    <property type="match status" value="1"/>
</dbReference>
<evidence type="ECO:0000256" key="4">
    <source>
        <dbReference type="ARBA" id="ARBA00022553"/>
    </source>
</evidence>
<keyword evidence="4" id="KW-0597">Phosphoprotein</keyword>
<dbReference type="Proteomes" id="UP000823847">
    <property type="component" value="Unassembled WGS sequence"/>
</dbReference>
<dbReference type="Gene3D" id="3.20.140.10">
    <property type="entry name" value="nicotinate phosphoribosyltransferase"/>
    <property type="match status" value="1"/>
</dbReference>
<evidence type="ECO:0000256" key="5">
    <source>
        <dbReference type="ARBA" id="ARBA00022598"/>
    </source>
</evidence>
<dbReference type="Pfam" id="PF17767">
    <property type="entry name" value="NAPRTase_N"/>
    <property type="match status" value="1"/>
</dbReference>
<evidence type="ECO:0000256" key="1">
    <source>
        <dbReference type="ARBA" id="ARBA00004952"/>
    </source>
</evidence>
<evidence type="ECO:0000256" key="2">
    <source>
        <dbReference type="ARBA" id="ARBA00010897"/>
    </source>
</evidence>
<comment type="pathway">
    <text evidence="1 7">Cofactor biosynthesis; NAD(+) biosynthesis; nicotinate D-ribonucleotide from nicotinate: step 1/1.</text>
</comment>
<protein>
    <recommendedName>
        <fullName evidence="3 7">Nicotinate phosphoribosyltransferase</fullName>
        <ecNumber evidence="3 7">6.3.4.21</ecNumber>
    </recommendedName>
</protein>
<comment type="PTM">
    <text evidence="7">Transiently phosphorylated on a His residue during the reaction cycle. Phosphorylation strongly increases the affinity for substrates and increases the rate of nicotinate D-ribonucleotide production. Dephosphorylation regenerates the low-affinity form of the enzyme, leading to product release.</text>
</comment>
<evidence type="ECO:0000256" key="3">
    <source>
        <dbReference type="ARBA" id="ARBA00013236"/>
    </source>
</evidence>
<comment type="similarity">
    <text evidence="2 7">Belongs to the NAPRTase family.</text>
</comment>
<proteinExistence type="inferred from homology"/>
<feature type="domain" description="Nicotinate/nicotinamide phosphoribosyltransferase" evidence="8">
    <location>
        <begin position="164"/>
        <end position="389"/>
    </location>
</feature>
<dbReference type="InterPro" id="IPR007229">
    <property type="entry name" value="Nic_PRibTrfase-Fam"/>
</dbReference>
<evidence type="ECO:0000259" key="9">
    <source>
        <dbReference type="Pfam" id="PF17767"/>
    </source>
</evidence>
<name>A0A9D1XQ19_9BACT</name>
<dbReference type="SUPFAM" id="SSF54675">
    <property type="entry name" value="Nicotinate/Quinolinate PRTase N-terminal domain-like"/>
    <property type="match status" value="1"/>
</dbReference>
<comment type="catalytic activity">
    <reaction evidence="7">
        <text>5-phospho-alpha-D-ribose 1-diphosphate + nicotinate + ATP + H2O = nicotinate beta-D-ribonucleotide + ADP + phosphate + diphosphate</text>
        <dbReference type="Rhea" id="RHEA:36163"/>
        <dbReference type="ChEBI" id="CHEBI:15377"/>
        <dbReference type="ChEBI" id="CHEBI:30616"/>
        <dbReference type="ChEBI" id="CHEBI:32544"/>
        <dbReference type="ChEBI" id="CHEBI:33019"/>
        <dbReference type="ChEBI" id="CHEBI:43474"/>
        <dbReference type="ChEBI" id="CHEBI:57502"/>
        <dbReference type="ChEBI" id="CHEBI:58017"/>
        <dbReference type="ChEBI" id="CHEBI:456216"/>
        <dbReference type="EC" id="6.3.4.21"/>
    </reaction>
</comment>
<dbReference type="NCBIfam" id="TIGR01514">
    <property type="entry name" value="NAPRTase"/>
    <property type="match status" value="1"/>
</dbReference>
<dbReference type="EMBL" id="DXEN01000017">
    <property type="protein sequence ID" value="HIX85657.1"/>
    <property type="molecule type" value="Genomic_DNA"/>
</dbReference>
<dbReference type="GO" id="GO:0005829">
    <property type="term" value="C:cytosol"/>
    <property type="evidence" value="ECO:0007669"/>
    <property type="project" value="TreeGrafter"/>
</dbReference>
<evidence type="ECO:0000256" key="7">
    <source>
        <dbReference type="RuleBase" id="RU003838"/>
    </source>
</evidence>